<evidence type="ECO:0000256" key="1">
    <source>
        <dbReference type="ARBA" id="ARBA00005854"/>
    </source>
</evidence>
<dbReference type="CDD" id="cd12174">
    <property type="entry name" value="PGDH_like_3"/>
    <property type="match status" value="1"/>
</dbReference>
<dbReference type="SUPFAM" id="SSF55021">
    <property type="entry name" value="ACT-like"/>
    <property type="match status" value="1"/>
</dbReference>
<organism evidence="8 9">
    <name type="scientific">Thioalkalivibrio sulfidiphilus (strain HL-EbGR7)</name>
    <dbReference type="NCBI Taxonomy" id="396588"/>
    <lineage>
        <taxon>Bacteria</taxon>
        <taxon>Pseudomonadati</taxon>
        <taxon>Pseudomonadota</taxon>
        <taxon>Gammaproteobacteria</taxon>
        <taxon>Chromatiales</taxon>
        <taxon>Ectothiorhodospiraceae</taxon>
        <taxon>Thioalkalivibrio</taxon>
    </lineage>
</organism>
<dbReference type="CDD" id="cd04901">
    <property type="entry name" value="ACT_3PGDH"/>
    <property type="match status" value="1"/>
</dbReference>
<dbReference type="Gene3D" id="3.30.70.260">
    <property type="match status" value="1"/>
</dbReference>
<dbReference type="SUPFAM" id="SSF51735">
    <property type="entry name" value="NAD(P)-binding Rossmann-fold domains"/>
    <property type="match status" value="1"/>
</dbReference>
<dbReference type="InterPro" id="IPR006140">
    <property type="entry name" value="D-isomer_DH_NAD-bd"/>
</dbReference>
<dbReference type="InterPro" id="IPR045865">
    <property type="entry name" value="ACT-like_dom_sf"/>
</dbReference>
<dbReference type="PANTHER" id="PTHR42938">
    <property type="entry name" value="FORMATE DEHYDROGENASE 1"/>
    <property type="match status" value="1"/>
</dbReference>
<evidence type="ECO:0000256" key="5">
    <source>
        <dbReference type="RuleBase" id="RU003719"/>
    </source>
</evidence>
<dbReference type="STRING" id="396588.Tgr7_1537"/>
<dbReference type="GO" id="GO:0016616">
    <property type="term" value="F:oxidoreductase activity, acting on the CH-OH group of donors, NAD or NADP as acceptor"/>
    <property type="evidence" value="ECO:0007669"/>
    <property type="project" value="InterPro"/>
</dbReference>
<comment type="similarity">
    <text evidence="1 5">Belongs to the D-isomer specific 2-hydroxyacid dehydrogenase family.</text>
</comment>
<dbReference type="Pfam" id="PF00389">
    <property type="entry name" value="2-Hacid_dh"/>
    <property type="match status" value="1"/>
</dbReference>
<dbReference type="Pfam" id="PF02826">
    <property type="entry name" value="2-Hacid_dh_C"/>
    <property type="match status" value="1"/>
</dbReference>
<keyword evidence="2 5" id="KW-0560">Oxidoreductase</keyword>
<dbReference type="RefSeq" id="WP_012638104.1">
    <property type="nucleotide sequence ID" value="NC_011901.1"/>
</dbReference>
<dbReference type="InterPro" id="IPR006139">
    <property type="entry name" value="D-isomer_2_OHA_DH_cat_dom"/>
</dbReference>
<dbReference type="InterPro" id="IPR029753">
    <property type="entry name" value="D-isomer_DH_CS"/>
</dbReference>
<feature type="domain" description="D-isomer specific 2-hydroxyacid dehydrogenase NAD-binding" evidence="7">
    <location>
        <begin position="95"/>
        <end position="274"/>
    </location>
</feature>
<dbReference type="eggNOG" id="COG0111">
    <property type="taxonomic scope" value="Bacteria"/>
</dbReference>
<protein>
    <submittedName>
        <fullName evidence="8">D-isomer specific 2-hydroxyacid dehydrogenase NAD-binding</fullName>
    </submittedName>
</protein>
<reference evidence="8 9" key="1">
    <citation type="journal article" date="2011" name="Stand. Genomic Sci.">
        <title>Complete genome sequence of 'Thioalkalivibrio sulfidophilus' HL-EbGr7.</title>
        <authorList>
            <person name="Muyzer G."/>
            <person name="Sorokin D.Y."/>
            <person name="Mavromatis K."/>
            <person name="Lapidus A."/>
            <person name="Clum A."/>
            <person name="Ivanova N."/>
            <person name="Pati A."/>
            <person name="d'Haeseleer P."/>
            <person name="Woyke T."/>
            <person name="Kyrpides N.C."/>
        </authorList>
    </citation>
    <scope>NUCLEOTIDE SEQUENCE [LARGE SCALE GENOMIC DNA]</scope>
    <source>
        <strain evidence="8 9">HL-EbGR7</strain>
    </source>
</reference>
<dbReference type="PROSITE" id="PS00670">
    <property type="entry name" value="D_2_HYDROXYACID_DH_2"/>
    <property type="match status" value="1"/>
</dbReference>
<keyword evidence="9" id="KW-1185">Reference proteome</keyword>
<gene>
    <name evidence="8" type="ordered locus">Tgr7_1537</name>
</gene>
<evidence type="ECO:0000256" key="4">
    <source>
        <dbReference type="ARBA" id="ARBA00029440"/>
    </source>
</evidence>
<dbReference type="HOGENOM" id="CLU_019796_9_0_6"/>
<dbReference type="PROSITE" id="PS00065">
    <property type="entry name" value="D_2_HYDROXYACID_DH_1"/>
    <property type="match status" value="1"/>
</dbReference>
<keyword evidence="3" id="KW-0520">NAD</keyword>
<evidence type="ECO:0000313" key="8">
    <source>
        <dbReference type="EMBL" id="ACL72621.1"/>
    </source>
</evidence>
<dbReference type="Gene3D" id="3.40.50.720">
    <property type="entry name" value="NAD(P)-binding Rossmann-like Domain"/>
    <property type="match status" value="2"/>
</dbReference>
<feature type="domain" description="D-isomer specific 2-hydroxyacid dehydrogenase catalytic" evidence="6">
    <location>
        <begin position="20"/>
        <end position="306"/>
    </location>
</feature>
<dbReference type="PANTHER" id="PTHR42938:SF47">
    <property type="entry name" value="HYDROXYPYRUVATE REDUCTASE"/>
    <property type="match status" value="1"/>
</dbReference>
<dbReference type="GO" id="GO:0051287">
    <property type="term" value="F:NAD binding"/>
    <property type="evidence" value="ECO:0007669"/>
    <property type="project" value="InterPro"/>
</dbReference>
<evidence type="ECO:0000256" key="3">
    <source>
        <dbReference type="ARBA" id="ARBA00023027"/>
    </source>
</evidence>
<comment type="pathway">
    <text evidence="4">Amino-acid biosynthesis.</text>
</comment>
<evidence type="ECO:0000256" key="2">
    <source>
        <dbReference type="ARBA" id="ARBA00023002"/>
    </source>
</evidence>
<sequence length="387" mass="41800">MYKILTLNNISVKGLDCFPRDHYEIASEMSHPDAVLVRSFNMHDMDLPADLKAIGRAGAGVNNIPVEAMSERGVAVFNAPGANANAVKELVLAGMFMAARNLCTAWDYTRNLDTAAPDLEHRVEAGKKKFVGFELPGRTLGVIGLGAIGVRIANAARALGMHVIGYDPKITVRSAWQLSSDVQHAASVDDLLSRSDFVTFHVPLNDATRNMINADRLGRMKSGAVLLNFARAGIVDEEAVCRALDAGQLHAYVCDFPTPALLANPKVIALPHLGASTHEAEENCAVIVAEQLREYLENGNVRNSVNLPEVFLPRAGDSRLAVINRNLPDMVGQISHILGKASLNIVHMVNESRGAIAYTIMDVEGEITEDAAREISAIDGVLRVRVL</sequence>
<dbReference type="Proteomes" id="UP000002383">
    <property type="component" value="Chromosome"/>
</dbReference>
<dbReference type="OrthoDB" id="9805416at2"/>
<evidence type="ECO:0000259" key="7">
    <source>
        <dbReference type="Pfam" id="PF02826"/>
    </source>
</evidence>
<evidence type="ECO:0000259" key="6">
    <source>
        <dbReference type="Pfam" id="PF00389"/>
    </source>
</evidence>
<evidence type="ECO:0000313" key="9">
    <source>
        <dbReference type="Proteomes" id="UP000002383"/>
    </source>
</evidence>
<proteinExistence type="inferred from homology"/>
<accession>B8GRR7</accession>
<dbReference type="SUPFAM" id="SSF52283">
    <property type="entry name" value="Formate/glycerate dehydrogenase catalytic domain-like"/>
    <property type="match status" value="1"/>
</dbReference>
<dbReference type="InterPro" id="IPR036291">
    <property type="entry name" value="NAD(P)-bd_dom_sf"/>
</dbReference>
<dbReference type="AlphaFoldDB" id="B8GRR7"/>
<dbReference type="InterPro" id="IPR029752">
    <property type="entry name" value="D-isomer_DH_CS1"/>
</dbReference>
<dbReference type="KEGG" id="tgr:Tgr7_1537"/>
<name>B8GRR7_THISH</name>
<dbReference type="EMBL" id="CP001339">
    <property type="protein sequence ID" value="ACL72621.1"/>
    <property type="molecule type" value="Genomic_DNA"/>
</dbReference>